<reference evidence="2 3" key="1">
    <citation type="journal article" date="2013" name="Nat. Commun.">
        <title>Genome sequence and functional genomic analysis of the oil-degrading bacterium Oleispira antarctica.</title>
        <authorList>
            <person name="Kube M."/>
            <person name="Chernikova T.N."/>
            <person name="Al-Ramahi Y."/>
            <person name="Beloqui A."/>
            <person name="Lopez-Cortez N."/>
            <person name="Guazzaroni M.E."/>
            <person name="Heipieper H.J."/>
            <person name="Klages S."/>
            <person name="Kotsyurbenko O.R."/>
            <person name="Langer I."/>
            <person name="Nechitaylo T.Y."/>
            <person name="Lunsdorf H."/>
            <person name="Fernandez M."/>
            <person name="Juarez S."/>
            <person name="Ciordia S."/>
            <person name="Singer A."/>
            <person name="Kagan O."/>
            <person name="Egorova O."/>
            <person name="Petit P.A."/>
            <person name="Stogios P."/>
            <person name="Kim Y."/>
            <person name="Tchigvintsev A."/>
            <person name="Flick R."/>
            <person name="Denaro R."/>
            <person name="Genovese M."/>
            <person name="Albar J.P."/>
            <person name="Reva O.N."/>
            <person name="Martinez-Gomariz M."/>
            <person name="Tran H."/>
            <person name="Ferrer M."/>
            <person name="Savchenko A."/>
            <person name="Yakunin A.F."/>
            <person name="Yakimov M.M."/>
            <person name="Golyshina O.V."/>
            <person name="Reinhardt R."/>
            <person name="Golyshin P.N."/>
        </authorList>
    </citation>
    <scope>NUCLEOTIDE SEQUENCE [LARGE SCALE GENOMIC DNA]</scope>
</reference>
<dbReference type="OrthoDB" id="6080853at2"/>
<gene>
    <name evidence="2" type="ORF">OLEAN_C36140</name>
</gene>
<dbReference type="KEGG" id="oai:OLEAN_C36140"/>
<evidence type="ECO:0000313" key="2">
    <source>
        <dbReference type="EMBL" id="CCK77790.1"/>
    </source>
</evidence>
<protein>
    <submittedName>
        <fullName evidence="2">Uncharacterized protein</fullName>
    </submittedName>
</protein>
<dbReference type="HOGENOM" id="CLU_1228874_0_0_6"/>
<accession>R4YS79</accession>
<organism evidence="2 3">
    <name type="scientific">Oleispira antarctica RB-8</name>
    <dbReference type="NCBI Taxonomy" id="698738"/>
    <lineage>
        <taxon>Bacteria</taxon>
        <taxon>Pseudomonadati</taxon>
        <taxon>Pseudomonadota</taxon>
        <taxon>Gammaproteobacteria</taxon>
        <taxon>Oceanospirillales</taxon>
        <taxon>Oceanospirillaceae</taxon>
        <taxon>Oleispira</taxon>
    </lineage>
</organism>
<name>R4YS79_OLEAN</name>
<feature type="region of interest" description="Disordered" evidence="1">
    <location>
        <begin position="202"/>
        <end position="225"/>
    </location>
</feature>
<feature type="compositionally biased region" description="Basic and acidic residues" evidence="1">
    <location>
        <begin position="207"/>
        <end position="218"/>
    </location>
</feature>
<evidence type="ECO:0000313" key="3">
    <source>
        <dbReference type="Proteomes" id="UP000032749"/>
    </source>
</evidence>
<dbReference type="STRING" id="698738.OLEAN_C36140"/>
<feature type="region of interest" description="Disordered" evidence="1">
    <location>
        <begin position="96"/>
        <end position="121"/>
    </location>
</feature>
<dbReference type="AlphaFoldDB" id="R4YS79"/>
<evidence type="ECO:0000256" key="1">
    <source>
        <dbReference type="SAM" id="MobiDB-lite"/>
    </source>
</evidence>
<sequence length="225" mass="25845">MRLFLSLTILAVTSLIIFWQPNSTVLFWQDSIAESNILPTEPKNTTITSNNIDHQALSKNHEIQYNDRRDNTHDEITENFIPNPEAVASMQKARLEGDSRAPKLGEHHERETPTEAELGDHEQYLEYERRQQKRIYRAYVDASKIKTAQLRSMIEQGKTEGVSAAEIEFAEEKIRGIEEMAITLQQDFPEIMDDSYQPPADWLIENLGKDDNSIKSDQTKANIAQ</sequence>
<dbReference type="EMBL" id="FO203512">
    <property type="protein sequence ID" value="CCK77790.1"/>
    <property type="molecule type" value="Genomic_DNA"/>
</dbReference>
<keyword evidence="3" id="KW-1185">Reference proteome</keyword>
<dbReference type="Proteomes" id="UP000032749">
    <property type="component" value="Chromosome"/>
</dbReference>
<proteinExistence type="predicted"/>